<dbReference type="Proteomes" id="UP000316968">
    <property type="component" value="Chromosome"/>
</dbReference>
<dbReference type="PANTHER" id="PTHR30212">
    <property type="entry name" value="PROTEIN YIIM"/>
    <property type="match status" value="1"/>
</dbReference>
<evidence type="ECO:0000313" key="3">
    <source>
        <dbReference type="Proteomes" id="UP000316968"/>
    </source>
</evidence>
<dbReference type="RefSeq" id="WP_141449046.1">
    <property type="nucleotide sequence ID" value="NZ_CP041217.1"/>
</dbReference>
<dbReference type="Pfam" id="PF03473">
    <property type="entry name" value="MOSC"/>
    <property type="match status" value="1"/>
</dbReference>
<dbReference type="InterPro" id="IPR005163">
    <property type="entry name" value="Tri_helical_YiiM-like"/>
</dbReference>
<dbReference type="EMBL" id="CP041217">
    <property type="protein sequence ID" value="QDH22504.1"/>
    <property type="molecule type" value="Genomic_DNA"/>
</dbReference>
<feature type="domain" description="MOSC" evidence="1">
    <location>
        <begin position="31"/>
        <end position="165"/>
    </location>
</feature>
<dbReference type="InterPro" id="IPR011037">
    <property type="entry name" value="Pyrv_Knase-like_insert_dom_sf"/>
</dbReference>
<dbReference type="GO" id="GO:0030151">
    <property type="term" value="F:molybdenum ion binding"/>
    <property type="evidence" value="ECO:0007669"/>
    <property type="project" value="InterPro"/>
</dbReference>
<dbReference type="Pfam" id="PF03475">
    <property type="entry name" value="YiiM_3-alpha"/>
    <property type="match status" value="1"/>
</dbReference>
<organism evidence="2 3">
    <name type="scientific">Saccharibacillus brassicae</name>
    <dbReference type="NCBI Taxonomy" id="2583377"/>
    <lineage>
        <taxon>Bacteria</taxon>
        <taxon>Bacillati</taxon>
        <taxon>Bacillota</taxon>
        <taxon>Bacilli</taxon>
        <taxon>Bacillales</taxon>
        <taxon>Paenibacillaceae</taxon>
        <taxon>Saccharibacillus</taxon>
    </lineage>
</organism>
<sequence>MKEVVIAAVNVGLPRSVPNGKKEVQTGIFKEPVDGAAYLSTLGFEGDGQADLKNHGGPDKAVCVYSTDRFAFWEDGVLPKLGPGAFGENLSIAGGAEEDFCIGDTFVIGEAIVQLSQPRQPCFKLSVRYGVPELPEKVQETGYSGFYFRVVREGLIQAGDRMELLERHPAGMTVMRANEIKYKRKDDAEAIRSLLDVRELADAWRGPLQKRLETLDNQG</sequence>
<dbReference type="SUPFAM" id="SSF50800">
    <property type="entry name" value="PK beta-barrel domain-like"/>
    <property type="match status" value="1"/>
</dbReference>
<accession>A0A4Y6UZE4</accession>
<dbReference type="GO" id="GO:0030170">
    <property type="term" value="F:pyridoxal phosphate binding"/>
    <property type="evidence" value="ECO:0007669"/>
    <property type="project" value="InterPro"/>
</dbReference>
<proteinExistence type="predicted"/>
<dbReference type="InterPro" id="IPR052353">
    <property type="entry name" value="Benzoxazolinone_Detox_Enz"/>
</dbReference>
<evidence type="ECO:0000259" key="1">
    <source>
        <dbReference type="PROSITE" id="PS51340"/>
    </source>
</evidence>
<gene>
    <name evidence="2" type="ORF">FFV09_17645</name>
</gene>
<dbReference type="InterPro" id="IPR005302">
    <property type="entry name" value="MoCF_Sase_C"/>
</dbReference>
<reference evidence="2 3" key="1">
    <citation type="submission" date="2019-06" db="EMBL/GenBank/DDBJ databases">
        <title>Saccharibacillus brassicae sp. nov., an endophytic bacterium isolated from Chinese cabbage seeds (Brassica pekinensis).</title>
        <authorList>
            <person name="Jiang L."/>
            <person name="Lee J."/>
            <person name="Kim S.W."/>
        </authorList>
    </citation>
    <scope>NUCLEOTIDE SEQUENCE [LARGE SCALE GENOMIC DNA]</scope>
    <source>
        <strain evidence="3">KCTC 43072 / ATSA2</strain>
    </source>
</reference>
<dbReference type="KEGG" id="saca:FFV09_17645"/>
<dbReference type="PANTHER" id="PTHR30212:SF4">
    <property type="entry name" value="MOSC DOMAIN-CONTAINING PROTEIN"/>
    <property type="match status" value="1"/>
</dbReference>
<protein>
    <submittedName>
        <fullName evidence="2">MOSC domain-containing protein</fullName>
    </submittedName>
</protein>
<keyword evidence="3" id="KW-1185">Reference proteome</keyword>
<dbReference type="Gene3D" id="2.40.33.20">
    <property type="entry name" value="PK beta-barrel domain-like"/>
    <property type="match status" value="1"/>
</dbReference>
<evidence type="ECO:0000313" key="2">
    <source>
        <dbReference type="EMBL" id="QDH22504.1"/>
    </source>
</evidence>
<name>A0A4Y6UZE4_SACBS</name>
<dbReference type="AlphaFoldDB" id="A0A4Y6UZE4"/>
<dbReference type="GO" id="GO:0003824">
    <property type="term" value="F:catalytic activity"/>
    <property type="evidence" value="ECO:0007669"/>
    <property type="project" value="InterPro"/>
</dbReference>
<dbReference type="PROSITE" id="PS51340">
    <property type="entry name" value="MOSC"/>
    <property type="match status" value="1"/>
</dbReference>
<dbReference type="OrthoDB" id="9786134at2"/>